<evidence type="ECO:0000259" key="1">
    <source>
        <dbReference type="Pfam" id="PF19493"/>
    </source>
</evidence>
<dbReference type="Proteomes" id="UP001595867">
    <property type="component" value="Unassembled WGS sequence"/>
</dbReference>
<dbReference type="Pfam" id="PF19493">
    <property type="entry name" value="Trypco1"/>
    <property type="match status" value="1"/>
</dbReference>
<organism evidence="2 3">
    <name type="scientific">Actinoplanes subglobosus</name>
    <dbReference type="NCBI Taxonomy" id="1547892"/>
    <lineage>
        <taxon>Bacteria</taxon>
        <taxon>Bacillati</taxon>
        <taxon>Actinomycetota</taxon>
        <taxon>Actinomycetes</taxon>
        <taxon>Micromonosporales</taxon>
        <taxon>Micromonosporaceae</taxon>
        <taxon>Actinoplanes</taxon>
    </lineage>
</organism>
<comment type="caution">
    <text evidence="2">The sequence shown here is derived from an EMBL/GenBank/DDBJ whole genome shotgun (WGS) entry which is preliminary data.</text>
</comment>
<evidence type="ECO:0000313" key="2">
    <source>
        <dbReference type="EMBL" id="MFC4065775.1"/>
    </source>
</evidence>
<keyword evidence="3" id="KW-1185">Reference proteome</keyword>
<protein>
    <submittedName>
        <fullName evidence="2">CU044_2847 family protein</fullName>
    </submittedName>
</protein>
<dbReference type="RefSeq" id="WP_378066762.1">
    <property type="nucleotide sequence ID" value="NZ_JBHSBL010000013.1"/>
</dbReference>
<dbReference type="EMBL" id="JBHSBL010000013">
    <property type="protein sequence ID" value="MFC4065775.1"/>
    <property type="molecule type" value="Genomic_DNA"/>
</dbReference>
<accession>A0ABV8IVF8</accession>
<sequence length="106" mass="11474">MSQVVRYTVDDGAVVLFEVEPPEGFEQASSERLVGRVREAIGPAVEAASEVLDRVKVCAPHEVEVKFGIKVSGTMNWMVAKAATEGNFEVTLKWQPGNRPGEAAES</sequence>
<feature type="domain" description="Trypsin-co-occurring" evidence="1">
    <location>
        <begin position="8"/>
        <end position="95"/>
    </location>
</feature>
<name>A0ABV8IVF8_9ACTN</name>
<reference evidence="3" key="1">
    <citation type="journal article" date="2019" name="Int. J. Syst. Evol. Microbiol.">
        <title>The Global Catalogue of Microorganisms (GCM) 10K type strain sequencing project: providing services to taxonomists for standard genome sequencing and annotation.</title>
        <authorList>
            <consortium name="The Broad Institute Genomics Platform"/>
            <consortium name="The Broad Institute Genome Sequencing Center for Infectious Disease"/>
            <person name="Wu L."/>
            <person name="Ma J."/>
        </authorList>
    </citation>
    <scope>NUCLEOTIDE SEQUENCE [LARGE SCALE GENOMIC DNA]</scope>
    <source>
        <strain evidence="3">TBRC 5832</strain>
    </source>
</reference>
<dbReference type="NCBIfam" id="NF041216">
    <property type="entry name" value="CU044_2847_fam"/>
    <property type="match status" value="1"/>
</dbReference>
<dbReference type="InterPro" id="IPR045794">
    <property type="entry name" value="Trypco1"/>
</dbReference>
<evidence type="ECO:0000313" key="3">
    <source>
        <dbReference type="Proteomes" id="UP001595867"/>
    </source>
</evidence>
<gene>
    <name evidence="2" type="ORF">ACFO0C_12610</name>
</gene>
<proteinExistence type="predicted"/>